<evidence type="ECO:0000313" key="4">
    <source>
        <dbReference type="EMBL" id="RAW53693.1"/>
    </source>
</evidence>
<dbReference type="AlphaFoldDB" id="A0A329TXI2"/>
<feature type="chain" id="PRO_5016417062" evidence="2">
    <location>
        <begin position="25"/>
        <end position="353"/>
    </location>
</feature>
<evidence type="ECO:0000259" key="3">
    <source>
        <dbReference type="Pfam" id="PF20434"/>
    </source>
</evidence>
<dbReference type="PANTHER" id="PTHR48081">
    <property type="entry name" value="AB HYDROLASE SUPERFAMILY PROTEIN C4A8.06C"/>
    <property type="match status" value="1"/>
</dbReference>
<dbReference type="PANTHER" id="PTHR48081:SF6">
    <property type="entry name" value="PEPTIDASE S9 PROLYL OLIGOPEPTIDASE CATALYTIC DOMAIN-CONTAINING PROTEIN"/>
    <property type="match status" value="1"/>
</dbReference>
<dbReference type="Proteomes" id="UP000251144">
    <property type="component" value="Unassembled WGS sequence"/>
</dbReference>
<dbReference type="InterPro" id="IPR029058">
    <property type="entry name" value="AB_hydrolase_fold"/>
</dbReference>
<proteinExistence type="predicted"/>
<evidence type="ECO:0000256" key="1">
    <source>
        <dbReference type="ARBA" id="ARBA00022801"/>
    </source>
</evidence>
<feature type="signal peptide" evidence="2">
    <location>
        <begin position="1"/>
        <end position="24"/>
    </location>
</feature>
<protein>
    <submittedName>
        <fullName evidence="4">Alpha/beta hydrolase</fullName>
    </submittedName>
</protein>
<dbReference type="Gene3D" id="3.40.50.1820">
    <property type="entry name" value="alpha/beta hydrolase"/>
    <property type="match status" value="1"/>
</dbReference>
<dbReference type="GO" id="GO:0016787">
    <property type="term" value="F:hydrolase activity"/>
    <property type="evidence" value="ECO:0007669"/>
    <property type="project" value="UniProtKB-KW"/>
</dbReference>
<sequence length="353" mass="39084">MKMDWKRIAASVLMLGVLAVPASAASITPQTTMKEIRDDPDIKASGLYTYTYVWERDCERLSTSRDDETLTEVVGKTSAEACAAGLNYLAQVYHDGTRVTYPLYSEEEIAAVPARAHAELYYCPAQQPGAKFAIVLSGNALYYSGELRGGVSTAWELHEQGYAVFSLRYRIGWEAGDDAPLEDLARAIRFVMDNADTFGVSTEDYALLGYSSGGQLAGVFGNEEKGWGRYGVPKPGVLLLAYPINNFFEAKPAYHLLMDTDRLERRYYSYTVSKLVTPDYPPTFLWYGRNDTMLKAFVYPLQGPTLAKALEASGVPNRVEVYDNARHGIGIGVGTDAEGWVERAAEFWQSVSE</sequence>
<organism evidence="4 5">
    <name type="scientific">Faecalibacterium prausnitzii</name>
    <dbReference type="NCBI Taxonomy" id="853"/>
    <lineage>
        <taxon>Bacteria</taxon>
        <taxon>Bacillati</taxon>
        <taxon>Bacillota</taxon>
        <taxon>Clostridia</taxon>
        <taxon>Eubacteriales</taxon>
        <taxon>Oscillospiraceae</taxon>
        <taxon>Faecalibacterium</taxon>
    </lineage>
</organism>
<dbReference type="EMBL" id="PRLB01000009">
    <property type="protein sequence ID" value="RAW53693.1"/>
    <property type="molecule type" value="Genomic_DNA"/>
</dbReference>
<keyword evidence="1 4" id="KW-0378">Hydrolase</keyword>
<comment type="caution">
    <text evidence="4">The sequence shown here is derived from an EMBL/GenBank/DDBJ whole genome shotgun (WGS) entry which is preliminary data.</text>
</comment>
<dbReference type="SUPFAM" id="SSF53474">
    <property type="entry name" value="alpha/beta-Hydrolases"/>
    <property type="match status" value="1"/>
</dbReference>
<dbReference type="InterPro" id="IPR049492">
    <property type="entry name" value="BD-FAE-like_dom"/>
</dbReference>
<keyword evidence="2" id="KW-0732">Signal</keyword>
<gene>
    <name evidence="4" type="ORF">C4N26_09935</name>
</gene>
<evidence type="ECO:0000256" key="2">
    <source>
        <dbReference type="SAM" id="SignalP"/>
    </source>
</evidence>
<accession>A0A329TXI2</accession>
<feature type="domain" description="BD-FAE-like" evidence="3">
    <location>
        <begin position="127"/>
        <end position="223"/>
    </location>
</feature>
<evidence type="ECO:0000313" key="5">
    <source>
        <dbReference type="Proteomes" id="UP000251144"/>
    </source>
</evidence>
<reference evidence="4 5" key="1">
    <citation type="submission" date="2018-02" db="EMBL/GenBank/DDBJ databases">
        <title>Complete genome sequencing of Faecalibacterium prausnitzii strains isolated from the human gut.</title>
        <authorList>
            <person name="Fitzgerald B.C."/>
            <person name="Shkoporov A.N."/>
            <person name="Ross P.R."/>
            <person name="Hill C."/>
        </authorList>
    </citation>
    <scope>NUCLEOTIDE SEQUENCE [LARGE SCALE GENOMIC DNA]</scope>
    <source>
        <strain evidence="4 5">APC942/32-1</strain>
    </source>
</reference>
<dbReference type="OrthoDB" id="9794725at2"/>
<dbReference type="InterPro" id="IPR050300">
    <property type="entry name" value="GDXG_lipolytic_enzyme"/>
</dbReference>
<dbReference type="Pfam" id="PF20434">
    <property type="entry name" value="BD-FAE"/>
    <property type="match status" value="1"/>
</dbReference>
<name>A0A329TXI2_9FIRM</name>